<dbReference type="PROSITE" id="PS00109">
    <property type="entry name" value="PROTEIN_KINASE_TYR"/>
    <property type="match status" value="1"/>
</dbReference>
<dbReference type="FunCoup" id="A5E528">
    <property type="interactions" value="798"/>
</dbReference>
<feature type="region of interest" description="Disordered" evidence="13">
    <location>
        <begin position="415"/>
        <end position="465"/>
    </location>
</feature>
<evidence type="ECO:0000256" key="9">
    <source>
        <dbReference type="ARBA" id="ARBA00047899"/>
    </source>
</evidence>
<evidence type="ECO:0000256" key="11">
    <source>
        <dbReference type="PROSITE-ProRule" id="PRU00103"/>
    </source>
</evidence>
<keyword evidence="7" id="KW-0418">Kinase</keyword>
<dbReference type="GO" id="GO:0045324">
    <property type="term" value="P:late endosome to vacuole transport"/>
    <property type="evidence" value="ECO:0007669"/>
    <property type="project" value="InterPro"/>
</dbReference>
<reference evidence="15 16" key="1">
    <citation type="journal article" date="2009" name="Nature">
        <title>Evolution of pathogenicity and sexual reproduction in eight Candida genomes.</title>
        <authorList>
            <person name="Butler G."/>
            <person name="Rasmussen M.D."/>
            <person name="Lin M.F."/>
            <person name="Santos M.A."/>
            <person name="Sakthikumar S."/>
            <person name="Munro C.A."/>
            <person name="Rheinbay E."/>
            <person name="Grabherr M."/>
            <person name="Forche A."/>
            <person name="Reedy J.L."/>
            <person name="Agrafioti I."/>
            <person name="Arnaud M.B."/>
            <person name="Bates S."/>
            <person name="Brown A.J."/>
            <person name="Brunke S."/>
            <person name="Costanzo M.C."/>
            <person name="Fitzpatrick D.A."/>
            <person name="de Groot P.W."/>
            <person name="Harris D."/>
            <person name="Hoyer L.L."/>
            <person name="Hube B."/>
            <person name="Klis F.M."/>
            <person name="Kodira C."/>
            <person name="Lennard N."/>
            <person name="Logue M.E."/>
            <person name="Martin R."/>
            <person name="Neiman A.M."/>
            <person name="Nikolaou E."/>
            <person name="Quail M.A."/>
            <person name="Quinn J."/>
            <person name="Santos M.C."/>
            <person name="Schmitzberger F.F."/>
            <person name="Sherlock G."/>
            <person name="Shah P."/>
            <person name="Silverstein K.A."/>
            <person name="Skrzypek M.S."/>
            <person name="Soll D."/>
            <person name="Staggs R."/>
            <person name="Stansfield I."/>
            <person name="Stumpf M.P."/>
            <person name="Sudbery P.E."/>
            <person name="Srikantha T."/>
            <person name="Zeng Q."/>
            <person name="Berman J."/>
            <person name="Berriman M."/>
            <person name="Heitman J."/>
            <person name="Gow N.A."/>
            <person name="Lorenz M.C."/>
            <person name="Birren B.W."/>
            <person name="Kellis M."/>
            <person name="Cuomo C.A."/>
        </authorList>
    </citation>
    <scope>NUCLEOTIDE SEQUENCE [LARGE SCALE GENOMIC DNA]</scope>
    <source>
        <strain evidence="16">ATCC 11503 / BCRC 21390 / CBS 2605 / JCM 1781 / NBRC 1676 / NRRL YB-4239</strain>
    </source>
</reference>
<dbReference type="InterPro" id="IPR021133">
    <property type="entry name" value="HEAT_type_2"/>
</dbReference>
<dbReference type="PANTHER" id="PTHR17583">
    <property type="entry name" value="PHOSPHOINOSITIDE 3-KINASE REGULATORY SUBUNIT 4"/>
    <property type="match status" value="1"/>
</dbReference>
<dbReference type="SUPFAM" id="SSF50978">
    <property type="entry name" value="WD40 repeat-like"/>
    <property type="match status" value="1"/>
</dbReference>
<keyword evidence="8" id="KW-0067">ATP-binding</keyword>
<dbReference type="STRING" id="379508.A5E528"/>
<feature type="compositionally biased region" description="Basic and acidic residues" evidence="13">
    <location>
        <begin position="1023"/>
        <end position="1040"/>
    </location>
</feature>
<dbReference type="GO" id="GO:0034271">
    <property type="term" value="C:phosphatidylinositol 3-kinase complex, class III, type I"/>
    <property type="evidence" value="ECO:0007669"/>
    <property type="project" value="TreeGrafter"/>
</dbReference>
<evidence type="ECO:0000256" key="2">
    <source>
        <dbReference type="ARBA" id="ARBA00022527"/>
    </source>
</evidence>
<dbReference type="InterPro" id="IPR015943">
    <property type="entry name" value="WD40/YVTN_repeat-like_dom_sf"/>
</dbReference>
<dbReference type="Gene3D" id="1.10.510.10">
    <property type="entry name" value="Transferase(Phosphotransferase) domain 1"/>
    <property type="match status" value="1"/>
</dbReference>
<dbReference type="InterPro" id="IPR055231">
    <property type="entry name" value="2AA_helical"/>
</dbReference>
<evidence type="ECO:0000256" key="8">
    <source>
        <dbReference type="ARBA" id="ARBA00022840"/>
    </source>
</evidence>
<dbReference type="EMBL" id="CH981530">
    <property type="protein sequence ID" value="EDK46536.1"/>
    <property type="molecule type" value="Genomic_DNA"/>
</dbReference>
<dbReference type="GO" id="GO:0006623">
    <property type="term" value="P:protein targeting to vacuole"/>
    <property type="evidence" value="ECO:0007669"/>
    <property type="project" value="TreeGrafter"/>
</dbReference>
<dbReference type="InterPro" id="IPR000719">
    <property type="entry name" value="Prot_kinase_dom"/>
</dbReference>
<dbReference type="GO" id="GO:0034272">
    <property type="term" value="C:phosphatidylinositol 3-kinase complex, class III, type II"/>
    <property type="evidence" value="ECO:0007669"/>
    <property type="project" value="TreeGrafter"/>
</dbReference>
<dbReference type="InterPro" id="IPR001680">
    <property type="entry name" value="WD40_rpt"/>
</dbReference>
<comment type="catalytic activity">
    <reaction evidence="10">
        <text>L-seryl-[protein] + ATP = O-phospho-L-seryl-[protein] + ADP + H(+)</text>
        <dbReference type="Rhea" id="RHEA:17989"/>
        <dbReference type="Rhea" id="RHEA-COMP:9863"/>
        <dbReference type="Rhea" id="RHEA-COMP:11604"/>
        <dbReference type="ChEBI" id="CHEBI:15378"/>
        <dbReference type="ChEBI" id="CHEBI:29999"/>
        <dbReference type="ChEBI" id="CHEBI:30616"/>
        <dbReference type="ChEBI" id="CHEBI:83421"/>
        <dbReference type="ChEBI" id="CHEBI:456216"/>
        <dbReference type="EC" id="2.7.11.1"/>
    </reaction>
</comment>
<evidence type="ECO:0000256" key="3">
    <source>
        <dbReference type="ARBA" id="ARBA00022574"/>
    </source>
</evidence>
<feature type="domain" description="Protein kinase" evidence="14">
    <location>
        <begin position="27"/>
        <end position="320"/>
    </location>
</feature>
<gene>
    <name evidence="15" type="ORF">LELG_04717</name>
</gene>
<dbReference type="EC" id="2.7.11.1" evidence="1"/>
<dbReference type="InterPro" id="IPR011009">
    <property type="entry name" value="Kinase-like_dom_sf"/>
</dbReference>
<dbReference type="GO" id="GO:0071561">
    <property type="term" value="C:nucleus-vacuole junction"/>
    <property type="evidence" value="ECO:0007669"/>
    <property type="project" value="TreeGrafter"/>
</dbReference>
<feature type="region of interest" description="Disordered" evidence="13">
    <location>
        <begin position="1015"/>
        <end position="1043"/>
    </location>
</feature>
<dbReference type="OMA" id="YNLLCSW"/>
<keyword evidence="4" id="KW-0808">Transferase</keyword>
<evidence type="ECO:0000256" key="4">
    <source>
        <dbReference type="ARBA" id="ARBA00022679"/>
    </source>
</evidence>
<dbReference type="GO" id="GO:0005770">
    <property type="term" value="C:late endosome"/>
    <property type="evidence" value="ECO:0007669"/>
    <property type="project" value="TreeGrafter"/>
</dbReference>
<feature type="compositionally biased region" description="Basic and acidic residues" evidence="13">
    <location>
        <begin position="422"/>
        <end position="450"/>
    </location>
</feature>
<dbReference type="PROSITE" id="PS50011">
    <property type="entry name" value="PROTEIN_KINASE_DOM"/>
    <property type="match status" value="1"/>
</dbReference>
<evidence type="ECO:0000256" key="5">
    <source>
        <dbReference type="ARBA" id="ARBA00022737"/>
    </source>
</evidence>
<dbReference type="KEGG" id="lel:PVL30_005448"/>
<dbReference type="InterPro" id="IPR016024">
    <property type="entry name" value="ARM-type_fold"/>
</dbReference>
<evidence type="ECO:0000256" key="1">
    <source>
        <dbReference type="ARBA" id="ARBA00012513"/>
    </source>
</evidence>
<dbReference type="GO" id="GO:0016236">
    <property type="term" value="P:macroautophagy"/>
    <property type="evidence" value="ECO:0007669"/>
    <property type="project" value="InterPro"/>
</dbReference>
<protein>
    <recommendedName>
        <fullName evidence="1">non-specific serine/threonine protein kinase</fullName>
        <ecNumber evidence="1">2.7.11.1</ecNumber>
    </recommendedName>
</protein>
<dbReference type="SUPFAM" id="SSF56112">
    <property type="entry name" value="Protein kinase-like (PK-like)"/>
    <property type="match status" value="1"/>
</dbReference>
<keyword evidence="6" id="KW-0547">Nucleotide-binding</keyword>
<feature type="repeat" description="WD" evidence="12">
    <location>
        <begin position="1198"/>
        <end position="1239"/>
    </location>
</feature>
<dbReference type="Gene3D" id="2.130.10.10">
    <property type="entry name" value="YVTN repeat-like/Quinoprotein amine dehydrogenase"/>
    <property type="match status" value="1"/>
</dbReference>
<dbReference type="InterPro" id="IPR045162">
    <property type="entry name" value="Vps15-like"/>
</dbReference>
<evidence type="ECO:0000256" key="6">
    <source>
        <dbReference type="ARBA" id="ARBA00022741"/>
    </source>
</evidence>
<dbReference type="Proteomes" id="UP000001996">
    <property type="component" value="Unassembled WGS sequence"/>
</dbReference>
<organism evidence="15 16">
    <name type="scientific">Lodderomyces elongisporus (strain ATCC 11503 / CBS 2605 / JCM 1781 / NBRC 1676 / NRRL YB-4239)</name>
    <name type="common">Yeast</name>
    <name type="synonym">Saccharomyces elongisporus</name>
    <dbReference type="NCBI Taxonomy" id="379508"/>
    <lineage>
        <taxon>Eukaryota</taxon>
        <taxon>Fungi</taxon>
        <taxon>Dikarya</taxon>
        <taxon>Ascomycota</taxon>
        <taxon>Saccharomycotina</taxon>
        <taxon>Pichiomycetes</taxon>
        <taxon>Debaryomycetaceae</taxon>
        <taxon>Candida/Lodderomyces clade</taxon>
        <taxon>Lodderomyces</taxon>
    </lineage>
</organism>
<dbReference type="GO" id="GO:0004674">
    <property type="term" value="F:protein serine/threonine kinase activity"/>
    <property type="evidence" value="ECO:0007669"/>
    <property type="project" value="UniProtKB-KW"/>
</dbReference>
<dbReference type="PROSITE" id="PS50082">
    <property type="entry name" value="WD_REPEATS_2"/>
    <property type="match status" value="1"/>
</dbReference>
<dbReference type="PROSITE" id="PS50077">
    <property type="entry name" value="HEAT_REPEAT"/>
    <property type="match status" value="1"/>
</dbReference>
<dbReference type="PANTHER" id="PTHR17583:SF0">
    <property type="entry name" value="PHOSPHOINOSITIDE 3-KINASE REGULATORY SUBUNIT 4"/>
    <property type="match status" value="1"/>
</dbReference>
<comment type="catalytic activity">
    <reaction evidence="9">
        <text>L-threonyl-[protein] + ATP = O-phospho-L-threonyl-[protein] + ADP + H(+)</text>
        <dbReference type="Rhea" id="RHEA:46608"/>
        <dbReference type="Rhea" id="RHEA-COMP:11060"/>
        <dbReference type="Rhea" id="RHEA-COMP:11605"/>
        <dbReference type="ChEBI" id="CHEBI:15378"/>
        <dbReference type="ChEBI" id="CHEBI:30013"/>
        <dbReference type="ChEBI" id="CHEBI:30616"/>
        <dbReference type="ChEBI" id="CHEBI:61977"/>
        <dbReference type="ChEBI" id="CHEBI:456216"/>
        <dbReference type="EC" id="2.7.11.1"/>
    </reaction>
</comment>
<name>A5E528_LODEL</name>
<dbReference type="InterPro" id="IPR008266">
    <property type="entry name" value="Tyr_kinase_AS"/>
</dbReference>
<evidence type="ECO:0000313" key="15">
    <source>
        <dbReference type="EMBL" id="EDK46536.1"/>
    </source>
</evidence>
<evidence type="ECO:0000256" key="7">
    <source>
        <dbReference type="ARBA" id="ARBA00022777"/>
    </source>
</evidence>
<sequence>MGPRLSLLAPLAPTVAVSSYIDALEDYKFVELLSDSRFLKTIKALDKRTGYWVIIKLIIKPSTPNYTIQFNGLLELLVKQSSLLVPISNTLTWHKIIETDRAGYLIRQMGKINLYDRLSMRPFLEPIEKLFITFQLLRVVSELHSLNIHHGDLRSENIIVTSSNWVFLTDFAGLIKPVYLPEDNPNQFSFYFDTSDRRVCYIAPERFYHSRNQHHKVVLNFDENGVFKLRHGVTDEMDLFGLGCVIAELWLDGEPTFTLSQLFKFMRGEYTPDLTSIPNKEIIKLIQKLINVNPEERTGAKELLEEFRGSCFPTYFYTFLYEFMEKLNSHEEILPLRSAAITATATTEENRNNYMLSSISDVKLNYIYDSFLEICKNLHLDYSSSKQTLDTKELFPMRVNIPGLPFNFQLRPSKRQGVQGHQSKDKYNSDNGDKDIKNYEKEKEKEKEHVDDDNDDNDEEGDGNVNEPALVILNYVTSLLKSLKFVDSKIKCCELILVLSNHLNDESKLDRSLPFLCTIIDEYIEIKSSSASAAASAFGAASASEVSAKVVCVALQAVTTLVMSCSYITPINVLLFPDYLLPKLQILLNLKVSPESQSMINSCVARCLPYLAMVAKRFWTMSKAFKAGALLGQTAIISPDDVLRSVTTTTTTTTTTMTIPKSQLDQKFKDLALLILTDADAAVKVSLLENILPLCQFFGKEKTNDIILPHLISYMNDSNVTLRLAFLSAVLSLGSFIGSLTLQQYILPLLIQTVGEGDQLIVLKILEIFNFIVKKKLINAKTEFNALEIYTELLSSSLYLLLHPNEWIRQSLISLIIAISDNLSDADRYCFLYPLIKGYLVYDIFHINWDTLYPSLTRPISKQVFEMTCTWAQSYTSKSLFWQKRMNFSLVQQQQIHQHQVQSRNDKLSKNGGILSFSKNMGKSVYLPKMGTVISYNSGRSKESVPLSSEDKTWLLKLKSIGIDDKSLWKLFVLREYIYRVSRTPSKNLSRFEMTMTTPRNIFLNVVYKTENIGLSSNQKQKQKQDHQKLDQEQKREQKQQQKQKQKQKLFLSLLHGESVIHRSEDAISTRSIEHDSHQTLVLPNMERIVASLQTVETNVFGEMESSKGIVAKPSWINNPCVLHKVFHVDENGRVTMCHIQHTYEGNNPFIWNFLQTLPISPTLDNFAEFGKVINSRLKTNVDDIDVPEIFSLNVRRASENIDAFTCLAIAPGNEFFVTGTENGRIAIWDISQLHDLARAKNPSQQLDLTSRITSVTFLHNRFCFVVTTRDGTIRILRIEANRNKAKKIIKFMKPTLIREVQVDTFISHTKVIGQTLYAIDYQLKINIYDMITMEKESHLLQNPLAYGTVTSFISGEAEKSWILLGTNKGYLSLWDLRFKLLLKSWRVEINDKGDGKISVDNIVLLNIARKSRTNQSTAGGTAGHSRYPNSNSITIVVKSLPDDIETTWEIPSLDCQSVTKKGKSVQYRCRLVEISSEVTLDEIALMLDDLKLNLK</sequence>
<dbReference type="SMART" id="SM00320">
    <property type="entry name" value="WD40"/>
    <property type="match status" value="2"/>
</dbReference>
<dbReference type="SMART" id="SM00220">
    <property type="entry name" value="S_TKc"/>
    <property type="match status" value="1"/>
</dbReference>
<evidence type="ECO:0000256" key="10">
    <source>
        <dbReference type="ARBA" id="ARBA00048679"/>
    </source>
</evidence>
<feature type="compositionally biased region" description="Acidic residues" evidence="13">
    <location>
        <begin position="451"/>
        <end position="462"/>
    </location>
</feature>
<dbReference type="InterPro" id="IPR036322">
    <property type="entry name" value="WD40_repeat_dom_sf"/>
</dbReference>
<dbReference type="Pfam" id="PF00069">
    <property type="entry name" value="Pkinase"/>
    <property type="match status" value="1"/>
</dbReference>
<evidence type="ECO:0000256" key="12">
    <source>
        <dbReference type="PROSITE-ProRule" id="PRU00221"/>
    </source>
</evidence>
<accession>A5E528</accession>
<dbReference type="VEuPathDB" id="FungiDB:LELG_04717"/>
<evidence type="ECO:0000313" key="16">
    <source>
        <dbReference type="Proteomes" id="UP000001996"/>
    </source>
</evidence>
<keyword evidence="5" id="KW-0677">Repeat</keyword>
<dbReference type="Gene3D" id="1.25.10.10">
    <property type="entry name" value="Leucine-rich Repeat Variant"/>
    <property type="match status" value="1"/>
</dbReference>
<dbReference type="Pfam" id="PF22956">
    <property type="entry name" value="VPS15-like_hel"/>
    <property type="match status" value="1"/>
</dbReference>
<evidence type="ECO:0000256" key="13">
    <source>
        <dbReference type="SAM" id="MobiDB-lite"/>
    </source>
</evidence>
<dbReference type="eggNOG" id="KOG1240">
    <property type="taxonomic scope" value="Eukaryota"/>
</dbReference>
<keyword evidence="2" id="KW-0723">Serine/threonine-protein kinase</keyword>
<dbReference type="InterPro" id="IPR011989">
    <property type="entry name" value="ARM-like"/>
</dbReference>
<dbReference type="SUPFAM" id="SSF48371">
    <property type="entry name" value="ARM repeat"/>
    <property type="match status" value="1"/>
</dbReference>
<evidence type="ECO:0000259" key="14">
    <source>
        <dbReference type="PROSITE" id="PS50011"/>
    </source>
</evidence>
<keyword evidence="3 12" id="KW-0853">WD repeat</keyword>
<dbReference type="HOGENOM" id="CLU_001696_0_1_1"/>
<dbReference type="GO" id="GO:0005524">
    <property type="term" value="F:ATP binding"/>
    <property type="evidence" value="ECO:0007669"/>
    <property type="project" value="InterPro"/>
</dbReference>
<dbReference type="GeneID" id="5231066"/>
<feature type="repeat" description="HEAT" evidence="11">
    <location>
        <begin position="707"/>
        <end position="745"/>
    </location>
</feature>
<dbReference type="OrthoDB" id="242910at2759"/>
<proteinExistence type="predicted"/>
<dbReference type="InParanoid" id="A5E528"/>
<keyword evidence="16" id="KW-1185">Reference proteome</keyword>